<gene>
    <name evidence="7" type="ORF">RICGR_0456</name>
</gene>
<dbReference type="eggNOG" id="COG3701">
    <property type="taxonomic scope" value="Bacteria"/>
</dbReference>
<proteinExistence type="predicted"/>
<dbReference type="EMBL" id="AAQJ02000001">
    <property type="protein sequence ID" value="EDP45855.1"/>
    <property type="molecule type" value="Genomic_DNA"/>
</dbReference>
<evidence type="ECO:0000256" key="2">
    <source>
        <dbReference type="ARBA" id="ARBA00022692"/>
    </source>
</evidence>
<accession>A8PLK5</accession>
<keyword evidence="2 5" id="KW-0812">Transmembrane</keyword>
<evidence type="ECO:0000259" key="6">
    <source>
        <dbReference type="Pfam" id="PF04335"/>
    </source>
</evidence>
<comment type="subcellular location">
    <subcellularLocation>
        <location evidence="1">Membrane</location>
        <topology evidence="1">Single-pass membrane protein</topology>
    </subcellularLocation>
</comment>
<organism evidence="7 8">
    <name type="scientific">Rickettsiella grylli</name>
    <dbReference type="NCBI Taxonomy" id="59196"/>
    <lineage>
        <taxon>Bacteria</taxon>
        <taxon>Pseudomonadati</taxon>
        <taxon>Pseudomonadota</taxon>
        <taxon>Gammaproteobacteria</taxon>
        <taxon>Legionellales</taxon>
        <taxon>Coxiellaceae</taxon>
        <taxon>Rickettsiella</taxon>
    </lineage>
</organism>
<evidence type="ECO:0000256" key="4">
    <source>
        <dbReference type="ARBA" id="ARBA00023136"/>
    </source>
</evidence>
<sequence length="257" mass="29517">MHFLLKKWIEIKNRYFERKKSSKRSVHRKAITKQRQFEKNLANNPYLQSRALWNDLYGSIQTKLENSYRVIFILSLVILSAIIGLVVIAGETKIKPMPFIVHGNEVLTVANANTAEFQSLKPTLAAYFIKQFIRNARTVSADGEANANNKIAALSFTTGEATHVLKEFYEENNPNVLAQQFVKNITITSALQNSAHTLDVRWREDWRNVRSGEIVQSQHYIAQLIYYYQAPSQNEIILRNNPLGLAITHLAWSLDQK</sequence>
<comment type="caution">
    <text evidence="7">The sequence shown here is derived from an EMBL/GenBank/DDBJ whole genome shotgun (WGS) entry which is preliminary data.</text>
</comment>
<dbReference type="RefSeq" id="WP_006034843.1">
    <property type="nucleotide sequence ID" value="NZ_AAQJ02000001.1"/>
</dbReference>
<keyword evidence="4 5" id="KW-0472">Membrane</keyword>
<dbReference type="InterPro" id="IPR007430">
    <property type="entry name" value="VirB8"/>
</dbReference>
<evidence type="ECO:0000256" key="5">
    <source>
        <dbReference type="SAM" id="Phobius"/>
    </source>
</evidence>
<dbReference type="GO" id="GO:0016020">
    <property type="term" value="C:membrane"/>
    <property type="evidence" value="ECO:0007669"/>
    <property type="project" value="UniProtKB-SubCell"/>
</dbReference>
<protein>
    <submittedName>
        <fullName evidence="7">TrbF protein</fullName>
    </submittedName>
</protein>
<dbReference type="SUPFAM" id="SSF54427">
    <property type="entry name" value="NTF2-like"/>
    <property type="match status" value="1"/>
</dbReference>
<evidence type="ECO:0000313" key="7">
    <source>
        <dbReference type="EMBL" id="EDP45855.1"/>
    </source>
</evidence>
<evidence type="ECO:0000256" key="3">
    <source>
        <dbReference type="ARBA" id="ARBA00022989"/>
    </source>
</evidence>
<name>A8PLK5_9COXI</name>
<evidence type="ECO:0000256" key="1">
    <source>
        <dbReference type="ARBA" id="ARBA00004167"/>
    </source>
</evidence>
<dbReference type="OrthoDB" id="9778195at2"/>
<reference evidence="7" key="2">
    <citation type="submission" date="2007-10" db="EMBL/GenBank/DDBJ databases">
        <authorList>
            <person name="Myers G.S."/>
        </authorList>
    </citation>
    <scope>NUCLEOTIDE SEQUENCE [LARGE SCALE GENOMIC DNA]</scope>
</reference>
<dbReference type="CDD" id="cd16425">
    <property type="entry name" value="TrbF"/>
    <property type="match status" value="1"/>
</dbReference>
<dbReference type="Gene3D" id="3.10.450.230">
    <property type="entry name" value="VirB8 protein"/>
    <property type="match status" value="1"/>
</dbReference>
<dbReference type="Proteomes" id="UP000054075">
    <property type="component" value="Unassembled WGS sequence"/>
</dbReference>
<evidence type="ECO:0000313" key="8">
    <source>
        <dbReference type="Proteomes" id="UP000054075"/>
    </source>
</evidence>
<feature type="domain" description="Bacterial virulence protein VirB8" evidence="6">
    <location>
        <begin position="49"/>
        <end position="253"/>
    </location>
</feature>
<dbReference type="AlphaFoldDB" id="A8PLK5"/>
<feature type="transmembrane region" description="Helical" evidence="5">
    <location>
        <begin position="70"/>
        <end position="90"/>
    </location>
</feature>
<dbReference type="InterPro" id="IPR032710">
    <property type="entry name" value="NTF2-like_dom_sf"/>
</dbReference>
<keyword evidence="3 5" id="KW-1133">Transmembrane helix</keyword>
<keyword evidence="8" id="KW-1185">Reference proteome</keyword>
<dbReference type="Pfam" id="PF04335">
    <property type="entry name" value="VirB8"/>
    <property type="match status" value="1"/>
</dbReference>
<dbReference type="STRING" id="59196.RICGR_0456"/>
<reference evidence="7" key="1">
    <citation type="submission" date="2006-04" db="EMBL/GenBank/DDBJ databases">
        <authorList>
            <person name="Seshadri R."/>
            <person name="Federici B.A."/>
        </authorList>
    </citation>
    <scope>NUCLEOTIDE SEQUENCE [LARGE SCALE GENOMIC DNA]</scope>
</reference>
<dbReference type="InterPro" id="IPR035658">
    <property type="entry name" value="TrbF"/>
</dbReference>